<evidence type="ECO:0000313" key="1">
    <source>
        <dbReference type="EMBL" id="CAK0883580.1"/>
    </source>
</evidence>
<gene>
    <name evidence="1" type="ORF">PCOR1329_LOCUS65764</name>
</gene>
<reference evidence="1" key="1">
    <citation type="submission" date="2023-10" db="EMBL/GenBank/DDBJ databases">
        <authorList>
            <person name="Chen Y."/>
            <person name="Shah S."/>
            <person name="Dougan E. K."/>
            <person name="Thang M."/>
            <person name="Chan C."/>
        </authorList>
    </citation>
    <scope>NUCLEOTIDE SEQUENCE [LARGE SCALE GENOMIC DNA]</scope>
</reference>
<comment type="caution">
    <text evidence="1">The sequence shown here is derived from an EMBL/GenBank/DDBJ whole genome shotgun (WGS) entry which is preliminary data.</text>
</comment>
<organism evidence="1 2">
    <name type="scientific">Prorocentrum cordatum</name>
    <dbReference type="NCBI Taxonomy" id="2364126"/>
    <lineage>
        <taxon>Eukaryota</taxon>
        <taxon>Sar</taxon>
        <taxon>Alveolata</taxon>
        <taxon>Dinophyceae</taxon>
        <taxon>Prorocentrales</taxon>
        <taxon>Prorocentraceae</taxon>
        <taxon>Prorocentrum</taxon>
    </lineage>
</organism>
<dbReference type="EMBL" id="CAUYUJ010018432">
    <property type="protein sequence ID" value="CAK0883580.1"/>
    <property type="molecule type" value="Genomic_DNA"/>
</dbReference>
<name>A0ABN9WEN4_9DINO</name>
<protein>
    <submittedName>
        <fullName evidence="1">Uncharacterized protein</fullName>
    </submittedName>
</protein>
<feature type="non-terminal residue" evidence="1">
    <location>
        <position position="1"/>
    </location>
</feature>
<dbReference type="Proteomes" id="UP001189429">
    <property type="component" value="Unassembled WGS sequence"/>
</dbReference>
<evidence type="ECO:0000313" key="2">
    <source>
        <dbReference type="Proteomes" id="UP001189429"/>
    </source>
</evidence>
<feature type="non-terminal residue" evidence="1">
    <location>
        <position position="192"/>
    </location>
</feature>
<accession>A0ABN9WEN4</accession>
<sequence>QEEPMDLCKIRAMWAPPPQATDGNSDSADVSNVIPSMVFASLLLHAQSKLYDVAFHGTSTASLTPDANPQYLTADPYLDMPEIWWKKSTDAPNLDGLILNLAGEVSRVAKIGACKAFTIGLTEVFINPTGEDFAMPEFIPGWLIPIASTEWLEAMNKAGTKTLVLGLEKRTVPLVYRYTLFAEAKCIETDMT</sequence>
<proteinExistence type="predicted"/>
<keyword evidence="2" id="KW-1185">Reference proteome</keyword>